<evidence type="ECO:0000313" key="2">
    <source>
        <dbReference type="Proteomes" id="UP001157381"/>
    </source>
</evidence>
<organism evidence="1 2">
    <name type="scientific">Olene mendosa nucleopolyhedrovirus</name>
    <dbReference type="NCBI Taxonomy" id="2933796"/>
    <lineage>
        <taxon>Viruses</taxon>
        <taxon>Viruses incertae sedis</taxon>
        <taxon>Naldaviricetes</taxon>
        <taxon>Lefavirales</taxon>
        <taxon>Baculoviridae</taxon>
        <taxon>Alphabaculovirus</taxon>
        <taxon>Alphabaculovirus olmendosae</taxon>
    </lineage>
</organism>
<dbReference type="RefSeq" id="YP_010805423.1">
    <property type="nucleotide sequence ID" value="NC_077147.1"/>
</dbReference>
<keyword evidence="2" id="KW-1185">Reference proteome</keyword>
<sequence length="75" mass="8841">MMENVREAVRLAHTFERIGWYGKSLDSWLLAVHFLRQMDDDDDAASAIAICERNATRMRAELTRRDRLHRVVLIK</sequence>
<accession>A0AAX3AUN4</accession>
<proteinExistence type="predicted"/>
<dbReference type="KEGG" id="vg:80544317"/>
<reference evidence="1 2" key="1">
    <citation type="journal article" date="2022" name="Virus Genes">
        <title>The complete genome sequence of an alphabaculovirus from the brown tussock moth, Olene mendosa Hubner, expands our knowledge of lymantriine baculovirus diversity and evolution.</title>
        <authorList>
            <person name="Harrison R.L."/>
            <person name="Rowley D.L."/>
        </authorList>
    </citation>
    <scope>NUCLEOTIDE SEQUENCE [LARGE SCALE GENOMIC DNA]</scope>
    <source>
        <strain evidence="1">435</strain>
    </source>
</reference>
<dbReference type="Proteomes" id="UP001157381">
    <property type="component" value="Segment"/>
</dbReference>
<name>A0AAX3AUN4_9ABAC</name>
<evidence type="ECO:0000313" key="1">
    <source>
        <dbReference type="EMBL" id="UOQ18922.1"/>
    </source>
</evidence>
<dbReference type="GeneID" id="80544317"/>
<protein>
    <submittedName>
        <fullName evidence="1">Uncharacterized protein</fullName>
    </submittedName>
</protein>
<dbReference type="EMBL" id="MZ766431">
    <property type="protein sequence ID" value="UOQ18922.1"/>
    <property type="molecule type" value="Genomic_DNA"/>
</dbReference>